<feature type="transmembrane region" description="Helical" evidence="2">
    <location>
        <begin position="83"/>
        <end position="101"/>
    </location>
</feature>
<feature type="compositionally biased region" description="Basic and acidic residues" evidence="1">
    <location>
        <begin position="1"/>
        <end position="22"/>
    </location>
</feature>
<dbReference type="Proteomes" id="UP000606921">
    <property type="component" value="Unassembled WGS sequence"/>
</dbReference>
<feature type="transmembrane region" description="Helical" evidence="2">
    <location>
        <begin position="173"/>
        <end position="191"/>
    </location>
</feature>
<keyword evidence="2" id="KW-1133">Transmembrane helix</keyword>
<gene>
    <name evidence="4" type="ORF">REJC140_00686</name>
</gene>
<comment type="caution">
    <text evidence="4">The sequence shown here is derived from an EMBL/GenBank/DDBJ whole genome shotgun (WGS) entry which is preliminary data.</text>
</comment>
<evidence type="ECO:0000259" key="3">
    <source>
        <dbReference type="Pfam" id="PF00884"/>
    </source>
</evidence>
<evidence type="ECO:0000256" key="2">
    <source>
        <dbReference type="SAM" id="Phobius"/>
    </source>
</evidence>
<dbReference type="Pfam" id="PF00884">
    <property type="entry name" value="Sulfatase"/>
    <property type="match status" value="1"/>
</dbReference>
<keyword evidence="2" id="KW-0472">Membrane</keyword>
<feature type="domain" description="Sulfatase N-terminal" evidence="3">
    <location>
        <begin position="248"/>
        <end position="493"/>
    </location>
</feature>
<dbReference type="SUPFAM" id="SSF53649">
    <property type="entry name" value="Alkaline phosphatase-like"/>
    <property type="match status" value="1"/>
</dbReference>
<evidence type="ECO:0000256" key="1">
    <source>
        <dbReference type="SAM" id="MobiDB-lite"/>
    </source>
</evidence>
<evidence type="ECO:0000313" key="4">
    <source>
        <dbReference type="EMBL" id="CAD7038933.1"/>
    </source>
</evidence>
<keyword evidence="5" id="KW-1185">Reference proteome</keyword>
<dbReference type="RefSeq" id="WP_142592750.1">
    <property type="nucleotide sequence ID" value="NZ_CABFWF030000012.1"/>
</dbReference>
<feature type="region of interest" description="Disordered" evidence="1">
    <location>
        <begin position="1"/>
        <end position="27"/>
    </location>
</feature>
<keyword evidence="2" id="KW-0812">Transmembrane</keyword>
<dbReference type="Gene3D" id="3.40.720.10">
    <property type="entry name" value="Alkaline Phosphatase, subunit A"/>
    <property type="match status" value="1"/>
</dbReference>
<organism evidence="4 5">
    <name type="scientific">Pseudorhizobium endolithicum</name>
    <dbReference type="NCBI Taxonomy" id="1191678"/>
    <lineage>
        <taxon>Bacteria</taxon>
        <taxon>Pseudomonadati</taxon>
        <taxon>Pseudomonadota</taxon>
        <taxon>Alphaproteobacteria</taxon>
        <taxon>Hyphomicrobiales</taxon>
        <taxon>Rhizobiaceae</taxon>
        <taxon>Rhizobium/Agrobacterium group</taxon>
        <taxon>Pseudorhizobium</taxon>
    </lineage>
</organism>
<accession>A0ABN7JMV2</accession>
<dbReference type="InterPro" id="IPR017850">
    <property type="entry name" value="Alkaline_phosphatase_core_sf"/>
</dbReference>
<protein>
    <submittedName>
        <fullName evidence="4">Sulfatase</fullName>
    </submittedName>
</protein>
<sequence>MTEHIDKKLRTPERGRAGDHGRKGGSGRSAWRRIAIAFTVMAAILDLPSRLADFSFSGWLGIPLELPAIALAALLLPRAGFAILRPAVVSILILLLLLKLADLGTQAAFQRPFNPYLDLKIISDGWDLLSRSIGRTEAALALAAGIAACLLIAATLFRSLAGFRQIPAQASRVLAAAMAGTLLLGCVILLLPPSIPRVSADALPLLLSRVSMIRQSMADLAEFQHELATDPLAALPPQQLFSKLEGTDVLFIFVESYGRSALSDQRYAGSIRKRLAQMEASAAAAGLEARSGWLTSPTVSGLSWLAHGALLSGLWTDSQLRYDRMTASLRPTINALFRRAGWRTTAIMPAITMAWPESAYFGYDRVRDAEGLGYRGKPFNWVTMPDQYTLSAFERLERSGRSGPVMAQIALISSHAPWTPVPQMIDWDDVGDGSIFDEQALAGEPPAVLWADPGRVRQHYLACLDYVLETLSSYIERRGRNTVMVIVGDHQPAAIITGEDASRDVPIHIIGPPAAIEHTASWDWPRGTLPDDDRPPLPMSEFRALFVRTFSGSG</sequence>
<feature type="transmembrane region" description="Helical" evidence="2">
    <location>
        <begin position="54"/>
        <end position="76"/>
    </location>
</feature>
<evidence type="ECO:0000313" key="5">
    <source>
        <dbReference type="Proteomes" id="UP000606921"/>
    </source>
</evidence>
<feature type="transmembrane region" description="Helical" evidence="2">
    <location>
        <begin position="30"/>
        <end position="48"/>
    </location>
</feature>
<dbReference type="EMBL" id="CABFWF030000012">
    <property type="protein sequence ID" value="CAD7038933.1"/>
    <property type="molecule type" value="Genomic_DNA"/>
</dbReference>
<proteinExistence type="predicted"/>
<feature type="transmembrane region" description="Helical" evidence="2">
    <location>
        <begin position="138"/>
        <end position="161"/>
    </location>
</feature>
<reference evidence="4 5" key="1">
    <citation type="submission" date="2020-11" db="EMBL/GenBank/DDBJ databases">
        <authorList>
            <person name="Lassalle F."/>
        </authorList>
    </citation>
    <scope>NUCLEOTIDE SEQUENCE [LARGE SCALE GENOMIC DNA]</scope>
    <source>
        <strain evidence="4 5">JC140</strain>
    </source>
</reference>
<name>A0ABN7JMV2_9HYPH</name>
<dbReference type="InterPro" id="IPR000917">
    <property type="entry name" value="Sulfatase_N"/>
</dbReference>